<evidence type="ECO:0000313" key="3">
    <source>
        <dbReference type="Proteomes" id="UP000290289"/>
    </source>
</evidence>
<feature type="transmembrane region" description="Helical" evidence="1">
    <location>
        <begin position="31"/>
        <end position="51"/>
    </location>
</feature>
<comment type="caution">
    <text evidence="2">The sequence shown here is derived from an EMBL/GenBank/DDBJ whole genome shotgun (WGS) entry which is preliminary data.</text>
</comment>
<dbReference type="Proteomes" id="UP000290289">
    <property type="component" value="Chromosome 12"/>
</dbReference>
<keyword evidence="1" id="KW-0472">Membrane</keyword>
<sequence>MCSTREKLETFHNPIKLSLILPNIKPKHVNFIIPLILCSIVSISLILYFYFSVPHKIEGNYSVHRKPLFTDEEKTNITHILFGIGGSVNSWKDRQHYSELWWKPNVTRGYVWLDQKPDPNMTWSETLPPYRVSEDTSRFKYSCLNGPRSAVRIARIVKESFELGLEKVRWFVLGDDDTVYFTENLVAVLARYDHNQMYYIGGISESVEQNVGHSYNMAYGGGGFAISYPLASELVKILDGCINRYDQFYGSDIRIQACLSEIGVPLTKEPGFHQFDIRGSPLGLLAAHPLAPLVSLHHLDYVQSIFPNHTRVDSVKKLIRVSKIDPGRTLQHNFGYDLRRNWSISVSWGYTVQLYPKLVAAKMLETALQTFQTWSSSMGPFTFDTRSIMLQPCERPIMYLLDQVERFGEDETVTTYKRYKSGVEINCVNCDCRPALEIEFFKVSAPKLNPKLWDKAPRRQCVEVINGTEGVDNVIKLQIRGCNRFESVTPP</sequence>
<evidence type="ECO:0000256" key="1">
    <source>
        <dbReference type="SAM" id="Phobius"/>
    </source>
</evidence>
<name>A0A498IBY0_MALDO</name>
<dbReference type="AlphaFoldDB" id="A0A498IBY0"/>
<proteinExistence type="predicted"/>
<gene>
    <name evidence="2" type="ORF">DVH24_004393</name>
</gene>
<reference evidence="2 3" key="1">
    <citation type="submission" date="2018-10" db="EMBL/GenBank/DDBJ databases">
        <title>A high-quality apple genome assembly.</title>
        <authorList>
            <person name="Hu J."/>
        </authorList>
    </citation>
    <scope>NUCLEOTIDE SEQUENCE [LARGE SCALE GENOMIC DNA]</scope>
    <source>
        <strain evidence="3">cv. HFTH1</strain>
        <tissue evidence="2">Young leaf</tissue>
    </source>
</reference>
<accession>A0A498IBY0</accession>
<keyword evidence="3" id="KW-1185">Reference proteome</keyword>
<keyword evidence="1" id="KW-0812">Transmembrane</keyword>
<dbReference type="InterPro" id="IPR006740">
    <property type="entry name" value="DUF604"/>
</dbReference>
<protein>
    <submittedName>
        <fullName evidence="2">Uncharacterized protein</fullName>
    </submittedName>
</protein>
<dbReference type="STRING" id="3750.A0A498IBY0"/>
<keyword evidence="1" id="KW-1133">Transmembrane helix</keyword>
<dbReference type="Gene3D" id="3.90.550.50">
    <property type="match status" value="1"/>
</dbReference>
<dbReference type="FunFam" id="3.90.550.50:FF:000006">
    <property type="entry name" value="Fringe-related protein-like"/>
    <property type="match status" value="1"/>
</dbReference>
<dbReference type="Pfam" id="PF04646">
    <property type="entry name" value="DUF604"/>
    <property type="match status" value="1"/>
</dbReference>
<dbReference type="PANTHER" id="PTHR10811">
    <property type="entry name" value="FRINGE-RELATED"/>
    <property type="match status" value="1"/>
</dbReference>
<organism evidence="2 3">
    <name type="scientific">Malus domestica</name>
    <name type="common">Apple</name>
    <name type="synonym">Pyrus malus</name>
    <dbReference type="NCBI Taxonomy" id="3750"/>
    <lineage>
        <taxon>Eukaryota</taxon>
        <taxon>Viridiplantae</taxon>
        <taxon>Streptophyta</taxon>
        <taxon>Embryophyta</taxon>
        <taxon>Tracheophyta</taxon>
        <taxon>Spermatophyta</taxon>
        <taxon>Magnoliopsida</taxon>
        <taxon>eudicotyledons</taxon>
        <taxon>Gunneridae</taxon>
        <taxon>Pentapetalae</taxon>
        <taxon>rosids</taxon>
        <taxon>fabids</taxon>
        <taxon>Rosales</taxon>
        <taxon>Rosaceae</taxon>
        <taxon>Amygdaloideae</taxon>
        <taxon>Maleae</taxon>
        <taxon>Malus</taxon>
    </lineage>
</organism>
<dbReference type="EMBL" id="RDQH01000338">
    <property type="protein sequence ID" value="RXH80479.1"/>
    <property type="molecule type" value="Genomic_DNA"/>
</dbReference>
<evidence type="ECO:0000313" key="2">
    <source>
        <dbReference type="EMBL" id="RXH80479.1"/>
    </source>
</evidence>